<evidence type="ECO:0000256" key="3">
    <source>
        <dbReference type="ARBA" id="ARBA00022989"/>
    </source>
</evidence>
<evidence type="ECO:0000313" key="9">
    <source>
        <dbReference type="Proteomes" id="UP001595773"/>
    </source>
</evidence>
<dbReference type="EMBL" id="JBHSCQ010000022">
    <property type="protein sequence ID" value="MFC4267040.1"/>
    <property type="molecule type" value="Genomic_DNA"/>
</dbReference>
<sequence length="183" mass="19445">MSENQTPDQPADLAGQPAQAVPAPAAPSSSPSFEQQDPITLDKPAGAELPDFGSFEQPAPYQQADVQTPAYQAPPAYQPQQQGNQQGYQQPGSPQGYQQGYQQGGEQKSKVVAGILGILLGAFGIHNFYLGKTKIALIQLLVSVISFGILAPFMAVWGLIEGILILIGHESYRTDAQGVPLKD</sequence>
<keyword evidence="3 6" id="KW-1133">Transmembrane helix</keyword>
<evidence type="ECO:0000256" key="2">
    <source>
        <dbReference type="ARBA" id="ARBA00022692"/>
    </source>
</evidence>
<accession>A0ABV8R4X8</accession>
<feature type="transmembrane region" description="Helical" evidence="6">
    <location>
        <begin position="136"/>
        <end position="160"/>
    </location>
</feature>
<feature type="region of interest" description="Disordered" evidence="5">
    <location>
        <begin position="1"/>
        <end position="103"/>
    </location>
</feature>
<organism evidence="8 9">
    <name type="scientific">Arthrobacter cryoconiti</name>
    <dbReference type="NCBI Taxonomy" id="748907"/>
    <lineage>
        <taxon>Bacteria</taxon>
        <taxon>Bacillati</taxon>
        <taxon>Actinomycetota</taxon>
        <taxon>Actinomycetes</taxon>
        <taxon>Micrococcales</taxon>
        <taxon>Micrococcaceae</taxon>
        <taxon>Arthrobacter</taxon>
    </lineage>
</organism>
<comment type="subcellular location">
    <subcellularLocation>
        <location evidence="1">Membrane</location>
        <topology evidence="1">Multi-pass membrane protein</topology>
    </subcellularLocation>
</comment>
<feature type="compositionally biased region" description="Low complexity" evidence="5">
    <location>
        <begin position="67"/>
        <end position="103"/>
    </location>
</feature>
<evidence type="ECO:0000256" key="4">
    <source>
        <dbReference type="ARBA" id="ARBA00023136"/>
    </source>
</evidence>
<keyword evidence="2 6" id="KW-0812">Transmembrane</keyword>
<gene>
    <name evidence="8" type="ORF">ACFOW9_15630</name>
</gene>
<evidence type="ECO:0000256" key="5">
    <source>
        <dbReference type="SAM" id="MobiDB-lite"/>
    </source>
</evidence>
<dbReference type="RefSeq" id="WP_230065748.1">
    <property type="nucleotide sequence ID" value="NZ_BAABLL010000010.1"/>
</dbReference>
<feature type="transmembrane region" description="Helical" evidence="6">
    <location>
        <begin position="111"/>
        <end position="130"/>
    </location>
</feature>
<evidence type="ECO:0000256" key="6">
    <source>
        <dbReference type="SAM" id="Phobius"/>
    </source>
</evidence>
<dbReference type="Pfam" id="PF05154">
    <property type="entry name" value="TM2"/>
    <property type="match status" value="1"/>
</dbReference>
<evidence type="ECO:0000313" key="8">
    <source>
        <dbReference type="EMBL" id="MFC4267040.1"/>
    </source>
</evidence>
<feature type="compositionally biased region" description="Low complexity" evidence="5">
    <location>
        <begin position="16"/>
        <end position="32"/>
    </location>
</feature>
<evidence type="ECO:0000256" key="1">
    <source>
        <dbReference type="ARBA" id="ARBA00004141"/>
    </source>
</evidence>
<name>A0ABV8R4X8_9MICC</name>
<proteinExistence type="predicted"/>
<evidence type="ECO:0000259" key="7">
    <source>
        <dbReference type="Pfam" id="PF05154"/>
    </source>
</evidence>
<comment type="caution">
    <text evidence="8">The sequence shown here is derived from an EMBL/GenBank/DDBJ whole genome shotgun (WGS) entry which is preliminary data.</text>
</comment>
<feature type="domain" description="TM2" evidence="7">
    <location>
        <begin position="107"/>
        <end position="161"/>
    </location>
</feature>
<protein>
    <submittedName>
        <fullName evidence="8">TM2 domain-containing protein</fullName>
    </submittedName>
</protein>
<keyword evidence="4 6" id="KW-0472">Membrane</keyword>
<reference evidence="9" key="1">
    <citation type="journal article" date="2019" name="Int. J. Syst. Evol. Microbiol.">
        <title>The Global Catalogue of Microorganisms (GCM) 10K type strain sequencing project: providing services to taxonomists for standard genome sequencing and annotation.</title>
        <authorList>
            <consortium name="The Broad Institute Genomics Platform"/>
            <consortium name="The Broad Institute Genome Sequencing Center for Infectious Disease"/>
            <person name="Wu L."/>
            <person name="Ma J."/>
        </authorList>
    </citation>
    <scope>NUCLEOTIDE SEQUENCE [LARGE SCALE GENOMIC DNA]</scope>
    <source>
        <strain evidence="9">CGMCC 1.10698</strain>
    </source>
</reference>
<dbReference type="Proteomes" id="UP001595773">
    <property type="component" value="Unassembled WGS sequence"/>
</dbReference>
<keyword evidence="9" id="KW-1185">Reference proteome</keyword>
<dbReference type="InterPro" id="IPR007829">
    <property type="entry name" value="TM2"/>
</dbReference>